<sequence length="355" mass="40466">MSLWTDKYRPNSLQKLDYHKNQANHLRNLVQKGDFPHLLVYGPSGAGKKTRILCLLKELYGSGVERLRMENVSFQTPSNKKIDIMTISSNYHIEVNPSDVGIYDRVVVMDLIKNTAQTHQLDASGQREFKVVVLNEVDHLTKDAQHALRRTMEKYTATCRLILCANSISKVIPAIKSRCLGVRVPAPKVEEICSILHAVCKKEGLTLPDTLAYNIAVKSERNLRRAILMLEACKVQKYPFTEDQEIMEPDWQVFIRETARGMVAQQTQDKLLEVRGRLYELLTHGIPPDVIFKNLLVELVKNCDMNIKKEIVETAAHYEHSMHKGSKAIFHIEAFAAKFMSIYAKFLENSLAGLF</sequence>
<dbReference type="FunFam" id="3.40.50.300:FF:000136">
    <property type="entry name" value="Replication factor C subunit 5"/>
    <property type="match status" value="1"/>
</dbReference>
<dbReference type="FunFam" id="1.10.8.60:FF:000030">
    <property type="entry name" value="replication factor C subunit 3"/>
    <property type="match status" value="1"/>
</dbReference>
<evidence type="ECO:0000313" key="12">
    <source>
        <dbReference type="EMBL" id="KAL0275376.1"/>
    </source>
</evidence>
<reference evidence="12" key="1">
    <citation type="journal article" date="2024" name="Gigascience">
        <title>Chromosome-level genome of the poultry shaft louse Menopon gallinae provides insight into the host-switching and adaptive evolution of parasitic lice.</title>
        <authorList>
            <person name="Xu Y."/>
            <person name="Ma L."/>
            <person name="Liu S."/>
            <person name="Liang Y."/>
            <person name="Liu Q."/>
            <person name="He Z."/>
            <person name="Tian L."/>
            <person name="Duan Y."/>
            <person name="Cai W."/>
            <person name="Li H."/>
            <person name="Song F."/>
        </authorList>
    </citation>
    <scope>NUCLEOTIDE SEQUENCE</scope>
    <source>
        <strain evidence="12">Cailab_2023a</strain>
    </source>
</reference>
<keyword evidence="3" id="KW-0235">DNA replication</keyword>
<dbReference type="InterPro" id="IPR008921">
    <property type="entry name" value="DNA_pol3_clamp-load_cplx_C"/>
</dbReference>
<comment type="subcellular location">
    <subcellularLocation>
        <location evidence="1">Nucleus</location>
    </subcellularLocation>
</comment>
<dbReference type="GO" id="GO:0005663">
    <property type="term" value="C:DNA replication factor C complex"/>
    <property type="evidence" value="ECO:0007669"/>
    <property type="project" value="TreeGrafter"/>
</dbReference>
<dbReference type="EMBL" id="JARGDH010000002">
    <property type="protein sequence ID" value="KAL0275376.1"/>
    <property type="molecule type" value="Genomic_DNA"/>
</dbReference>
<organism evidence="12">
    <name type="scientific">Menopon gallinae</name>
    <name type="common">poultry shaft louse</name>
    <dbReference type="NCBI Taxonomy" id="328185"/>
    <lineage>
        <taxon>Eukaryota</taxon>
        <taxon>Metazoa</taxon>
        <taxon>Ecdysozoa</taxon>
        <taxon>Arthropoda</taxon>
        <taxon>Hexapoda</taxon>
        <taxon>Insecta</taxon>
        <taxon>Pterygota</taxon>
        <taxon>Neoptera</taxon>
        <taxon>Paraneoptera</taxon>
        <taxon>Psocodea</taxon>
        <taxon>Troctomorpha</taxon>
        <taxon>Phthiraptera</taxon>
        <taxon>Amblycera</taxon>
        <taxon>Menoponidae</taxon>
        <taxon>Menopon</taxon>
    </lineage>
</organism>
<dbReference type="Pfam" id="PF13177">
    <property type="entry name" value="DNA_pol3_delta2"/>
    <property type="match status" value="1"/>
</dbReference>
<name>A0AAW2I0T7_9NEOP</name>
<dbReference type="GO" id="GO:0003677">
    <property type="term" value="F:DNA binding"/>
    <property type="evidence" value="ECO:0007669"/>
    <property type="project" value="InterPro"/>
</dbReference>
<dbReference type="GO" id="GO:0006281">
    <property type="term" value="P:DNA repair"/>
    <property type="evidence" value="ECO:0007669"/>
    <property type="project" value="UniProtKB-ARBA"/>
</dbReference>
<dbReference type="Pfam" id="PF21960">
    <property type="entry name" value="RCF1-5-like_lid"/>
    <property type="match status" value="1"/>
</dbReference>
<keyword evidence="4" id="KW-0539">Nucleus</keyword>
<dbReference type="SUPFAM" id="SSF48019">
    <property type="entry name" value="post-AAA+ oligomerization domain-like"/>
    <property type="match status" value="1"/>
</dbReference>
<evidence type="ECO:0000256" key="9">
    <source>
        <dbReference type="ARBA" id="ARBA00079394"/>
    </source>
</evidence>
<evidence type="ECO:0000256" key="2">
    <source>
        <dbReference type="ARBA" id="ARBA00005378"/>
    </source>
</evidence>
<protein>
    <recommendedName>
        <fullName evidence="7">Replication factor C subunit 3</fullName>
    </recommendedName>
    <alternativeName>
        <fullName evidence="9">Activator 1 38 kDa subunit</fullName>
    </alternativeName>
    <alternativeName>
        <fullName evidence="10">Activator 1 subunit 3</fullName>
    </alternativeName>
    <alternativeName>
        <fullName evidence="8">Replication factor C 38 kDa subunit</fullName>
    </alternativeName>
</protein>
<dbReference type="Gene3D" id="3.40.50.300">
    <property type="entry name" value="P-loop containing nucleotide triphosphate hydrolases"/>
    <property type="match status" value="1"/>
</dbReference>
<evidence type="ECO:0000256" key="1">
    <source>
        <dbReference type="ARBA" id="ARBA00004123"/>
    </source>
</evidence>
<dbReference type="FunFam" id="1.20.272.10:FF:000002">
    <property type="entry name" value="Replication factor C subunit 3"/>
    <property type="match status" value="1"/>
</dbReference>
<evidence type="ECO:0000256" key="5">
    <source>
        <dbReference type="ARBA" id="ARBA00058626"/>
    </source>
</evidence>
<evidence type="ECO:0000256" key="8">
    <source>
        <dbReference type="ARBA" id="ARBA00076818"/>
    </source>
</evidence>
<proteinExistence type="inferred from homology"/>
<comment type="caution">
    <text evidence="12">The sequence shown here is derived from an EMBL/GenBank/DDBJ whole genome shotgun (WGS) entry which is preliminary data.</text>
</comment>
<evidence type="ECO:0000256" key="7">
    <source>
        <dbReference type="ARBA" id="ARBA00070184"/>
    </source>
</evidence>
<dbReference type="Gene3D" id="1.10.8.60">
    <property type="match status" value="1"/>
</dbReference>
<dbReference type="InterPro" id="IPR027417">
    <property type="entry name" value="P-loop_NTPase"/>
</dbReference>
<feature type="domain" description="AAA+ ATPase" evidence="11">
    <location>
        <begin position="34"/>
        <end position="190"/>
    </location>
</feature>
<dbReference type="CDD" id="cd00009">
    <property type="entry name" value="AAA"/>
    <property type="match status" value="1"/>
</dbReference>
<dbReference type="PANTHER" id="PTHR11669:SF1">
    <property type="entry name" value="REPLICATION FACTOR C SUBUNIT 3"/>
    <property type="match status" value="1"/>
</dbReference>
<dbReference type="SUPFAM" id="SSF52540">
    <property type="entry name" value="P-loop containing nucleoside triphosphate hydrolases"/>
    <property type="match status" value="1"/>
</dbReference>
<dbReference type="InterPro" id="IPR050238">
    <property type="entry name" value="DNA_Rep/Repair_Clamp_Loader"/>
</dbReference>
<dbReference type="AlphaFoldDB" id="A0AAW2I0T7"/>
<dbReference type="GO" id="GO:0003689">
    <property type="term" value="F:DNA clamp loader activity"/>
    <property type="evidence" value="ECO:0007669"/>
    <property type="project" value="TreeGrafter"/>
</dbReference>
<evidence type="ECO:0000259" key="11">
    <source>
        <dbReference type="SMART" id="SM00382"/>
    </source>
</evidence>
<dbReference type="SMART" id="SM00382">
    <property type="entry name" value="AAA"/>
    <property type="match status" value="1"/>
</dbReference>
<dbReference type="PANTHER" id="PTHR11669">
    <property type="entry name" value="REPLICATION FACTOR C / DNA POLYMERASE III GAMMA-TAU SUBUNIT"/>
    <property type="match status" value="1"/>
</dbReference>
<dbReference type="InterPro" id="IPR003593">
    <property type="entry name" value="AAA+_ATPase"/>
</dbReference>
<dbReference type="Pfam" id="PF22534">
    <property type="entry name" value="RFC_C"/>
    <property type="match status" value="1"/>
</dbReference>
<gene>
    <name evidence="12" type="ORF">PYX00_003237</name>
</gene>
<comment type="function">
    <text evidence="5">Subunit of the replication factor C (RFC) complex which acts during elongation of primed DNA templates by DNA polymerases delta and epsilon, and is necessary for ATP-dependent loading of proliferating cell nuclear antigen (PCNA) onto primed DNA.</text>
</comment>
<dbReference type="Gene3D" id="1.20.272.10">
    <property type="match status" value="1"/>
</dbReference>
<accession>A0AAW2I0T7</accession>
<evidence type="ECO:0000256" key="4">
    <source>
        <dbReference type="ARBA" id="ARBA00023242"/>
    </source>
</evidence>
<comment type="similarity">
    <text evidence="2">Belongs to the activator 1 small subunits family.</text>
</comment>
<comment type="subunit">
    <text evidence="6">Subunit of the RFC complex, an heteropentameric complex consisting of a large subunit RFC1 and four small subunits RFC2, RFC3, RFC4 and RFC5; the RFC complex interacts with PCNA. Forms an heterotetrameric complex with RFC2, RFC4 and RFC5; this complex has ATPase activity but is not stimulated by PCNA. The heterotetramer of subunits RFC2, RFC3, RFC4 and RFC5 interacts with RAD17. Interacts with CNTD1; this interaction facilitates crossover formation.</text>
</comment>
<dbReference type="GO" id="GO:0006271">
    <property type="term" value="P:DNA strand elongation involved in DNA replication"/>
    <property type="evidence" value="ECO:0007669"/>
    <property type="project" value="UniProtKB-ARBA"/>
</dbReference>
<dbReference type="GO" id="GO:0005634">
    <property type="term" value="C:nucleus"/>
    <property type="evidence" value="ECO:0007669"/>
    <property type="project" value="UniProtKB-SubCell"/>
</dbReference>
<evidence type="ECO:0000256" key="6">
    <source>
        <dbReference type="ARBA" id="ARBA00062267"/>
    </source>
</evidence>
<evidence type="ECO:0000256" key="3">
    <source>
        <dbReference type="ARBA" id="ARBA00022705"/>
    </source>
</evidence>
<evidence type="ECO:0000256" key="10">
    <source>
        <dbReference type="ARBA" id="ARBA00080379"/>
    </source>
</evidence>